<proteinExistence type="inferred from homology"/>
<evidence type="ECO:0000256" key="2">
    <source>
        <dbReference type="ARBA" id="ARBA00022598"/>
    </source>
</evidence>
<feature type="compositionally biased region" description="Basic and acidic residues" evidence="10">
    <location>
        <begin position="516"/>
        <end position="550"/>
    </location>
</feature>
<comment type="similarity">
    <text evidence="9">Belongs to the class-I aminoacyl-tRNA synthetase family.</text>
</comment>
<dbReference type="GO" id="GO:0005524">
    <property type="term" value="F:ATP binding"/>
    <property type="evidence" value="ECO:0007669"/>
    <property type="project" value="UniProtKB-KW"/>
</dbReference>
<evidence type="ECO:0000256" key="6">
    <source>
        <dbReference type="ARBA" id="ARBA00023146"/>
    </source>
</evidence>
<evidence type="ECO:0000256" key="8">
    <source>
        <dbReference type="ARBA" id="ARBA00048248"/>
    </source>
</evidence>
<dbReference type="PANTHER" id="PTHR11766">
    <property type="entry name" value="TYROSYL-TRNA SYNTHETASE"/>
    <property type="match status" value="1"/>
</dbReference>
<dbReference type="PRINTS" id="PR01040">
    <property type="entry name" value="TRNASYNTHTYR"/>
</dbReference>
<evidence type="ECO:0000313" key="11">
    <source>
        <dbReference type="EMBL" id="OAF70666.1"/>
    </source>
</evidence>
<dbReference type="EMBL" id="LWCA01000123">
    <property type="protein sequence ID" value="OAF70666.1"/>
    <property type="molecule type" value="Genomic_DNA"/>
</dbReference>
<dbReference type="SUPFAM" id="SSF52374">
    <property type="entry name" value="Nucleotidylyl transferase"/>
    <property type="match status" value="1"/>
</dbReference>
<keyword evidence="5 9" id="KW-0648">Protein biosynthesis</keyword>
<dbReference type="Gene3D" id="1.10.240.10">
    <property type="entry name" value="Tyrosyl-Transfer RNA Synthetase"/>
    <property type="match status" value="1"/>
</dbReference>
<evidence type="ECO:0000256" key="1">
    <source>
        <dbReference type="ARBA" id="ARBA00013160"/>
    </source>
</evidence>
<dbReference type="Proteomes" id="UP000078046">
    <property type="component" value="Unassembled WGS sequence"/>
</dbReference>
<keyword evidence="12" id="KW-1185">Reference proteome</keyword>
<evidence type="ECO:0000256" key="5">
    <source>
        <dbReference type="ARBA" id="ARBA00022917"/>
    </source>
</evidence>
<dbReference type="InterPro" id="IPR002305">
    <property type="entry name" value="aa-tRNA-synth_Ic"/>
</dbReference>
<evidence type="ECO:0000256" key="7">
    <source>
        <dbReference type="ARBA" id="ARBA00033323"/>
    </source>
</evidence>
<dbReference type="GO" id="GO:0004831">
    <property type="term" value="F:tyrosine-tRNA ligase activity"/>
    <property type="evidence" value="ECO:0007669"/>
    <property type="project" value="UniProtKB-EC"/>
</dbReference>
<dbReference type="OrthoDB" id="337870at2759"/>
<evidence type="ECO:0000256" key="3">
    <source>
        <dbReference type="ARBA" id="ARBA00022741"/>
    </source>
</evidence>
<name>A0A177B8S6_9BILA</name>
<comment type="catalytic activity">
    <reaction evidence="8 9">
        <text>tRNA(Tyr) + L-tyrosine + ATP = L-tyrosyl-tRNA(Tyr) + AMP + diphosphate + H(+)</text>
        <dbReference type="Rhea" id="RHEA:10220"/>
        <dbReference type="Rhea" id="RHEA-COMP:9706"/>
        <dbReference type="Rhea" id="RHEA-COMP:9707"/>
        <dbReference type="ChEBI" id="CHEBI:15378"/>
        <dbReference type="ChEBI" id="CHEBI:30616"/>
        <dbReference type="ChEBI" id="CHEBI:33019"/>
        <dbReference type="ChEBI" id="CHEBI:58315"/>
        <dbReference type="ChEBI" id="CHEBI:78442"/>
        <dbReference type="ChEBI" id="CHEBI:78536"/>
        <dbReference type="ChEBI" id="CHEBI:456215"/>
        <dbReference type="EC" id="6.1.1.1"/>
    </reaction>
</comment>
<feature type="region of interest" description="Disordered" evidence="10">
    <location>
        <begin position="516"/>
        <end position="579"/>
    </location>
</feature>
<dbReference type="GO" id="GO:0005739">
    <property type="term" value="C:mitochondrion"/>
    <property type="evidence" value="ECO:0007669"/>
    <property type="project" value="TreeGrafter"/>
</dbReference>
<protein>
    <recommendedName>
        <fullName evidence="1 9">Tyrosine--tRNA ligase</fullName>
        <ecNumber evidence="1 9">6.1.1.1</ecNumber>
    </recommendedName>
    <alternativeName>
        <fullName evidence="7 9">Tyrosyl-tRNA synthetase</fullName>
    </alternativeName>
</protein>
<dbReference type="GO" id="GO:0006437">
    <property type="term" value="P:tyrosyl-tRNA aminoacylation"/>
    <property type="evidence" value="ECO:0007669"/>
    <property type="project" value="InterPro"/>
</dbReference>
<keyword evidence="2 9" id="KW-0436">Ligase</keyword>
<evidence type="ECO:0000313" key="12">
    <source>
        <dbReference type="Proteomes" id="UP000078046"/>
    </source>
</evidence>
<gene>
    <name evidence="11" type="ORF">A3Q56_01592</name>
</gene>
<dbReference type="AlphaFoldDB" id="A0A177B8S6"/>
<dbReference type="GO" id="GO:0005829">
    <property type="term" value="C:cytosol"/>
    <property type="evidence" value="ECO:0007669"/>
    <property type="project" value="TreeGrafter"/>
</dbReference>
<organism evidence="11 12">
    <name type="scientific">Intoshia linei</name>
    <dbReference type="NCBI Taxonomy" id="1819745"/>
    <lineage>
        <taxon>Eukaryota</taxon>
        <taxon>Metazoa</taxon>
        <taxon>Spiralia</taxon>
        <taxon>Lophotrochozoa</taxon>
        <taxon>Mesozoa</taxon>
        <taxon>Orthonectida</taxon>
        <taxon>Rhopaluridae</taxon>
        <taxon>Intoshia</taxon>
    </lineage>
</organism>
<accession>A0A177B8S6</accession>
<dbReference type="PANTHER" id="PTHR11766:SF0">
    <property type="entry name" value="TYROSINE--TRNA LIGASE, MITOCHONDRIAL"/>
    <property type="match status" value="1"/>
</dbReference>
<sequence length="579" mass="67826">MKQDMTGIRYDISNDVKRYNENLKSKLMDSNVTLVDKITNVHENLIKYMKQNEQFQSNYENYVINYDEHQVFLDNQDDDDYTQNIKQLTKIILHVFINQIINQMNFIQRNSKILKKHLPIKKCILVRGISSFINFEKIDKSDISHLKDRFLVKNIFPSDRVDQLNNLLRERQTVYLGIDATSNSLHLGHLIPLLTCFHLNMMGHGVIILIGDCTACIGDPSGHTKDRNVDDKIKYNAKCLSDSVNSIYNNINRDIELTSDFRILFNSEWYNDINCIDFVSNACKNIRTKTLLTRESVKQRMKSQHGLSLSEFIYPVFQAYDWYHMLRKYQVKIQIGGDDQHGNILTGFEYIRRNLSEFVFGLTTPLLTDSTGAKIGKSSENASLVNLSPDKTLPYTFYQNFYNTPDFMLDVYLRQFTFLSENFIENLLQNHKKQPHLRLGQKTLANSLLKLVHGEKILKDVIELTELINSKDVQLLSNIYKNDLIRLFKYLYIELEFFPINLQKLLETCKLFEKNGGNRRETDRKRAEKRHEGNKKKTETLSHAKRKELDAAIMRKKVEEHKLKDAENEKMQQCKSDTK</sequence>
<keyword evidence="4 9" id="KW-0067">ATP-binding</keyword>
<dbReference type="CDD" id="cd00805">
    <property type="entry name" value="TyrRS_core"/>
    <property type="match status" value="1"/>
</dbReference>
<evidence type="ECO:0000256" key="4">
    <source>
        <dbReference type="ARBA" id="ARBA00022840"/>
    </source>
</evidence>
<dbReference type="EC" id="6.1.1.1" evidence="1 9"/>
<dbReference type="Gene3D" id="3.40.50.620">
    <property type="entry name" value="HUPs"/>
    <property type="match status" value="1"/>
</dbReference>
<keyword evidence="6 9" id="KW-0030">Aminoacyl-tRNA synthetase</keyword>
<keyword evidence="3 9" id="KW-0547">Nucleotide-binding</keyword>
<dbReference type="InterPro" id="IPR024088">
    <property type="entry name" value="Tyr-tRNA-ligase_bac-type"/>
</dbReference>
<reference evidence="11 12" key="1">
    <citation type="submission" date="2016-04" db="EMBL/GenBank/DDBJ databases">
        <title>The genome of Intoshia linei affirms orthonectids as highly simplified spiralians.</title>
        <authorList>
            <person name="Mikhailov K.V."/>
            <person name="Slusarev G.S."/>
            <person name="Nikitin M.A."/>
            <person name="Logacheva M.D."/>
            <person name="Penin A."/>
            <person name="Aleoshin V."/>
            <person name="Panchin Y.V."/>
        </authorList>
    </citation>
    <scope>NUCLEOTIDE SEQUENCE [LARGE SCALE GENOMIC DNA]</scope>
    <source>
        <strain evidence="11">Intl2013</strain>
        <tissue evidence="11">Whole animal</tissue>
    </source>
</reference>
<dbReference type="Pfam" id="PF00579">
    <property type="entry name" value="tRNA-synt_1b"/>
    <property type="match status" value="1"/>
</dbReference>
<evidence type="ECO:0000256" key="10">
    <source>
        <dbReference type="SAM" id="MobiDB-lite"/>
    </source>
</evidence>
<comment type="caution">
    <text evidence="11">The sequence shown here is derived from an EMBL/GenBank/DDBJ whole genome shotgun (WGS) entry which is preliminary data.</text>
</comment>
<dbReference type="InterPro" id="IPR014729">
    <property type="entry name" value="Rossmann-like_a/b/a_fold"/>
</dbReference>
<evidence type="ECO:0000256" key="9">
    <source>
        <dbReference type="RuleBase" id="RU361234"/>
    </source>
</evidence>
<feature type="compositionally biased region" description="Basic and acidic residues" evidence="10">
    <location>
        <begin position="556"/>
        <end position="579"/>
    </location>
</feature>
<dbReference type="InterPro" id="IPR002307">
    <property type="entry name" value="Tyr-tRNA-ligase"/>
</dbReference>
<dbReference type="NCBIfam" id="TIGR00234">
    <property type="entry name" value="tyrS"/>
    <property type="match status" value="1"/>
</dbReference>